<dbReference type="InterPro" id="IPR005153">
    <property type="entry name" value="MbtH-like_dom"/>
</dbReference>
<evidence type="ECO:0000259" key="1">
    <source>
        <dbReference type="SMART" id="SM00923"/>
    </source>
</evidence>
<comment type="caution">
    <text evidence="2">The sequence shown here is derived from an EMBL/GenBank/DDBJ whole genome shotgun (WGS) entry which is preliminary data.</text>
</comment>
<dbReference type="RefSeq" id="WP_279024362.1">
    <property type="nucleotide sequence ID" value="NZ_BAABDG010000007.1"/>
</dbReference>
<dbReference type="SMART" id="SM00923">
    <property type="entry name" value="MbtH"/>
    <property type="match status" value="1"/>
</dbReference>
<accession>A0ABP7LNJ6</accession>
<dbReference type="Pfam" id="PF03621">
    <property type="entry name" value="MbtH"/>
    <property type="match status" value="1"/>
</dbReference>
<dbReference type="InterPro" id="IPR038020">
    <property type="entry name" value="MbtH-like_sf"/>
</dbReference>
<gene>
    <name evidence="2" type="primary">ybdZ</name>
    <name evidence="2" type="ORF">GCM10022405_32030</name>
</gene>
<evidence type="ECO:0000313" key="2">
    <source>
        <dbReference type="EMBL" id="GAA3904401.1"/>
    </source>
</evidence>
<organism evidence="2 3">
    <name type="scientific">Gibbsiella dentisursi</name>
    <dbReference type="NCBI Taxonomy" id="796890"/>
    <lineage>
        <taxon>Bacteria</taxon>
        <taxon>Pseudomonadati</taxon>
        <taxon>Pseudomonadota</taxon>
        <taxon>Gammaproteobacteria</taxon>
        <taxon>Enterobacterales</taxon>
        <taxon>Yersiniaceae</taxon>
        <taxon>Gibbsiella</taxon>
    </lineage>
</organism>
<dbReference type="InterPro" id="IPR037407">
    <property type="entry name" value="MLP_fam"/>
</dbReference>
<dbReference type="Gene3D" id="3.90.820.10">
    <property type="entry name" value="Structural Genomics, Unknown Function 30-nov-00 1gh9 Mol_id"/>
    <property type="match status" value="1"/>
</dbReference>
<proteinExistence type="predicted"/>
<sequence length="71" mass="8043">MEKQSPFDDPQQPSLVLCNHEAQYSLWFDANAIPNGWTVAFGPATHAQCDEWLAQHWPDIRPLSSGHALNR</sequence>
<evidence type="ECO:0000313" key="3">
    <source>
        <dbReference type="Proteomes" id="UP001499994"/>
    </source>
</evidence>
<name>A0ABP7LNJ6_9GAMM</name>
<dbReference type="PANTHER" id="PTHR38444:SF1">
    <property type="entry name" value="ENTEROBACTIN BIOSYNTHESIS PROTEIN YBDZ"/>
    <property type="match status" value="1"/>
</dbReference>
<dbReference type="Proteomes" id="UP001499994">
    <property type="component" value="Unassembled WGS sequence"/>
</dbReference>
<dbReference type="PANTHER" id="PTHR38444">
    <property type="entry name" value="ENTEROBACTIN BIOSYNTHESIS PROTEIN YBDZ"/>
    <property type="match status" value="1"/>
</dbReference>
<feature type="domain" description="MbtH-like" evidence="1">
    <location>
        <begin position="5"/>
        <end position="55"/>
    </location>
</feature>
<dbReference type="EMBL" id="BAABDG010000007">
    <property type="protein sequence ID" value="GAA3904401.1"/>
    <property type="molecule type" value="Genomic_DNA"/>
</dbReference>
<keyword evidence="3" id="KW-1185">Reference proteome</keyword>
<reference evidence="3" key="1">
    <citation type="journal article" date="2019" name="Int. J. Syst. Evol. Microbiol.">
        <title>The Global Catalogue of Microorganisms (GCM) 10K type strain sequencing project: providing services to taxonomists for standard genome sequencing and annotation.</title>
        <authorList>
            <consortium name="The Broad Institute Genomics Platform"/>
            <consortium name="The Broad Institute Genome Sequencing Center for Infectious Disease"/>
            <person name="Wu L."/>
            <person name="Ma J."/>
        </authorList>
    </citation>
    <scope>NUCLEOTIDE SEQUENCE [LARGE SCALE GENOMIC DNA]</scope>
    <source>
        <strain evidence="3">JCM 17201</strain>
    </source>
</reference>
<protein>
    <submittedName>
        <fullName evidence="2">Enterobactin biosynthesis protein YbdZ</fullName>
    </submittedName>
</protein>
<dbReference type="SUPFAM" id="SSF160582">
    <property type="entry name" value="MbtH-like"/>
    <property type="match status" value="1"/>
</dbReference>